<comment type="subcellular location">
    <subcellularLocation>
        <location evidence="1">Membrane</location>
        <topology evidence="1">Multi-pass membrane protein</topology>
    </subcellularLocation>
</comment>
<evidence type="ECO:0000256" key="4">
    <source>
        <dbReference type="ARBA" id="ARBA00022801"/>
    </source>
</evidence>
<evidence type="ECO:0000256" key="1">
    <source>
        <dbReference type="ARBA" id="ARBA00004141"/>
    </source>
</evidence>
<reference evidence="9 10" key="1">
    <citation type="submission" date="2013-02" db="EMBL/GenBank/DDBJ databases">
        <title>Genome sequence of Candida maltosa Xu316, a potential industrial strain for xylitol and ethanol production.</title>
        <authorList>
            <person name="Yu J."/>
            <person name="Wang Q."/>
            <person name="Geng X."/>
            <person name="Bao W."/>
            <person name="He P."/>
            <person name="Cai J."/>
        </authorList>
    </citation>
    <scope>NUCLEOTIDE SEQUENCE [LARGE SCALE GENOMIC DNA]</scope>
    <source>
        <strain evidence="10">Xu316</strain>
    </source>
</reference>
<dbReference type="STRING" id="1245528.M3IUY9"/>
<evidence type="ECO:0000313" key="9">
    <source>
        <dbReference type="EMBL" id="EMG50431.1"/>
    </source>
</evidence>
<comment type="caution">
    <text evidence="9">The sequence shown here is derived from an EMBL/GenBank/DDBJ whole genome shotgun (WGS) entry which is preliminary data.</text>
</comment>
<comment type="similarity">
    <text evidence="2">Belongs to the peptidase S54 family.</text>
</comment>
<feature type="domain" description="Peptidase S54 rhomboid" evidence="8">
    <location>
        <begin position="166"/>
        <end position="311"/>
    </location>
</feature>
<dbReference type="GO" id="GO:0004252">
    <property type="term" value="F:serine-type endopeptidase activity"/>
    <property type="evidence" value="ECO:0007669"/>
    <property type="project" value="InterPro"/>
</dbReference>
<evidence type="ECO:0000259" key="8">
    <source>
        <dbReference type="Pfam" id="PF01694"/>
    </source>
</evidence>
<dbReference type="GO" id="GO:0006465">
    <property type="term" value="P:signal peptide processing"/>
    <property type="evidence" value="ECO:0007669"/>
    <property type="project" value="TreeGrafter"/>
</dbReference>
<dbReference type="InterPro" id="IPR050925">
    <property type="entry name" value="Rhomboid_protease_S54"/>
</dbReference>
<dbReference type="Proteomes" id="UP000011777">
    <property type="component" value="Unassembled WGS sequence"/>
</dbReference>
<evidence type="ECO:0000256" key="2">
    <source>
        <dbReference type="ARBA" id="ARBA00009045"/>
    </source>
</evidence>
<sequence>MFPFKMFSTTLGLKNHFFSNKSLLSLSLKNIRQPKIASFKSNVQLLQSNFIPIRGYIKETIYQSTRDSPFKRSNTWKNYNQFYNRSNWDKLKKPFLFTVAFCVVTTLVTPYVYDYTPFAYFKRHPQHLLWSIIGINAAVFFMWRIPRLQWFTMKYGILFKDNIQSSWSLLGSAFSHQSFAHFFINMLAFQSFGSTLVTYLGVANFTAMYLNAAVISSFASLAIPMFLGSSLSVASLGASGAIFSVFGTFAYLFPAAPVGLFFIPVPGGAWVLFLGTALWNAAGTVLRWGTFDYAAHLGGSIIGVAYGYWYTRKRKEQLRRRRVWS</sequence>
<dbReference type="Gene3D" id="1.20.1540.10">
    <property type="entry name" value="Rhomboid-like"/>
    <property type="match status" value="1"/>
</dbReference>
<accession>M3IUY9</accession>
<evidence type="ECO:0000256" key="7">
    <source>
        <dbReference type="SAM" id="Phobius"/>
    </source>
</evidence>
<dbReference type="GO" id="GO:0016020">
    <property type="term" value="C:membrane"/>
    <property type="evidence" value="ECO:0007669"/>
    <property type="project" value="UniProtKB-SubCell"/>
</dbReference>
<keyword evidence="10" id="KW-1185">Reference proteome</keyword>
<evidence type="ECO:0000313" key="10">
    <source>
        <dbReference type="Proteomes" id="UP000011777"/>
    </source>
</evidence>
<dbReference type="InterPro" id="IPR035952">
    <property type="entry name" value="Rhomboid-like_sf"/>
</dbReference>
<feature type="transmembrane region" description="Helical" evidence="7">
    <location>
        <begin position="182"/>
        <end position="202"/>
    </location>
</feature>
<dbReference type="FunFam" id="1.20.1540.10:FF:000012">
    <property type="entry name" value="Rhomboid family protein"/>
    <property type="match status" value="1"/>
</dbReference>
<protein>
    <recommendedName>
        <fullName evidence="8">Peptidase S54 rhomboid domain-containing protein</fullName>
    </recommendedName>
</protein>
<feature type="transmembrane region" description="Helical" evidence="7">
    <location>
        <begin position="293"/>
        <end position="311"/>
    </location>
</feature>
<dbReference type="PANTHER" id="PTHR43731">
    <property type="entry name" value="RHOMBOID PROTEASE"/>
    <property type="match status" value="1"/>
</dbReference>
<dbReference type="InterPro" id="IPR022764">
    <property type="entry name" value="Peptidase_S54_rhomboid_dom"/>
</dbReference>
<feature type="transmembrane region" description="Helical" evidence="7">
    <location>
        <begin position="128"/>
        <end position="145"/>
    </location>
</feature>
<organism evidence="9 10">
    <name type="scientific">Candida maltosa (strain Xu316)</name>
    <name type="common">Yeast</name>
    <dbReference type="NCBI Taxonomy" id="1245528"/>
    <lineage>
        <taxon>Eukaryota</taxon>
        <taxon>Fungi</taxon>
        <taxon>Dikarya</taxon>
        <taxon>Ascomycota</taxon>
        <taxon>Saccharomycotina</taxon>
        <taxon>Pichiomycetes</taxon>
        <taxon>Debaryomycetaceae</taxon>
        <taxon>Candida/Lodderomyces clade</taxon>
        <taxon>Candida</taxon>
    </lineage>
</organism>
<proteinExistence type="inferred from homology"/>
<dbReference type="Pfam" id="PF01694">
    <property type="entry name" value="Rhomboid"/>
    <property type="match status" value="1"/>
</dbReference>
<name>M3IUY9_CANMX</name>
<gene>
    <name evidence="9" type="ORF">G210_4530</name>
</gene>
<dbReference type="OrthoDB" id="10260614at2759"/>
<feature type="transmembrane region" description="Helical" evidence="7">
    <location>
        <begin position="95"/>
        <end position="113"/>
    </location>
</feature>
<dbReference type="eggNOG" id="KOG2980">
    <property type="taxonomic scope" value="Eukaryota"/>
</dbReference>
<keyword evidence="3 7" id="KW-0812">Transmembrane</keyword>
<feature type="transmembrane region" description="Helical" evidence="7">
    <location>
        <begin position="233"/>
        <end position="253"/>
    </location>
</feature>
<evidence type="ECO:0000256" key="6">
    <source>
        <dbReference type="ARBA" id="ARBA00023136"/>
    </source>
</evidence>
<keyword evidence="4" id="KW-0378">Hydrolase</keyword>
<dbReference type="OMA" id="LWYPRIA"/>
<keyword evidence="5 7" id="KW-1133">Transmembrane helix</keyword>
<feature type="transmembrane region" description="Helical" evidence="7">
    <location>
        <begin position="260"/>
        <end position="281"/>
    </location>
</feature>
<dbReference type="PANTHER" id="PTHR43731:SF14">
    <property type="entry name" value="PRESENILIN-ASSOCIATED RHOMBOID-LIKE PROTEIN, MITOCHONDRIAL"/>
    <property type="match status" value="1"/>
</dbReference>
<dbReference type="EMBL" id="AOGT01000276">
    <property type="protein sequence ID" value="EMG50431.1"/>
    <property type="molecule type" value="Genomic_DNA"/>
</dbReference>
<dbReference type="AlphaFoldDB" id="M3IUY9"/>
<keyword evidence="6 7" id="KW-0472">Membrane</keyword>
<dbReference type="SUPFAM" id="SSF144091">
    <property type="entry name" value="Rhomboid-like"/>
    <property type="match status" value="1"/>
</dbReference>
<dbReference type="HOGENOM" id="CLU_034022_2_1_1"/>
<evidence type="ECO:0000256" key="3">
    <source>
        <dbReference type="ARBA" id="ARBA00022692"/>
    </source>
</evidence>
<evidence type="ECO:0000256" key="5">
    <source>
        <dbReference type="ARBA" id="ARBA00022989"/>
    </source>
</evidence>